<keyword evidence="13" id="KW-1185">Reference proteome</keyword>
<dbReference type="InterPro" id="IPR010930">
    <property type="entry name" value="Flg_bb/hook_C_dom"/>
</dbReference>
<keyword evidence="12" id="KW-0282">Flagellum</keyword>
<dbReference type="Proteomes" id="UP001628193">
    <property type="component" value="Unassembled WGS sequence"/>
</dbReference>
<sequence length="269" mass="28669">MMRAMWTAATGMSAQERSIDVIANNLANVNTSGFKHSRTHFQDLLYANMRPAGSETSETGTQVPVGIQLGHGVKVVSVSKEFTQGSAVPTSEAPFNVDMMVSGQGFFQIELPNGDIAYTRDGHFEINKDGNIVTADGYPLRGGNIGVNPQLHTGVTIESGGSIGFTTNTNPGFMANQGQIELARFVNPSGLTAIGNNLFVESVASGTPQTAKPNSDGMGSVRQHVLEQSNVNMVTEMVDMIATQRAYEIGTKAIQTADNMLSQVAQLKR</sequence>
<evidence type="ECO:0000256" key="2">
    <source>
        <dbReference type="ARBA" id="ARBA00009677"/>
    </source>
</evidence>
<dbReference type="Pfam" id="PF06429">
    <property type="entry name" value="Flg_bbr_C"/>
    <property type="match status" value="1"/>
</dbReference>
<comment type="similarity">
    <text evidence="2 8">Belongs to the flagella basal body rod proteins family.</text>
</comment>
<dbReference type="NCBIfam" id="TIGR02488">
    <property type="entry name" value="flgG_G_neg"/>
    <property type="match status" value="1"/>
</dbReference>
<evidence type="ECO:0000256" key="1">
    <source>
        <dbReference type="ARBA" id="ARBA00004117"/>
    </source>
</evidence>
<evidence type="ECO:0000256" key="7">
    <source>
        <dbReference type="NCBIfam" id="TIGR02488"/>
    </source>
</evidence>
<keyword evidence="12" id="KW-0969">Cilium</keyword>
<evidence type="ECO:0000313" key="13">
    <source>
        <dbReference type="Proteomes" id="UP001628193"/>
    </source>
</evidence>
<reference evidence="12 13" key="2">
    <citation type="submission" date="2024-09" db="EMBL/GenBank/DDBJ databases">
        <title>Draft genome sequence of Candidatus Magnetaquicoccaceae bacterium FCR-1.</title>
        <authorList>
            <person name="Shimoshige H."/>
            <person name="Shimamura S."/>
            <person name="Taoka A."/>
            <person name="Kobayashi H."/>
            <person name="Maekawa T."/>
        </authorList>
    </citation>
    <scope>NUCLEOTIDE SEQUENCE [LARGE SCALE GENOMIC DNA]</scope>
    <source>
        <strain evidence="12 13">FCR-1</strain>
    </source>
</reference>
<evidence type="ECO:0000256" key="4">
    <source>
        <dbReference type="ARBA" id="ARBA00023143"/>
    </source>
</evidence>
<dbReference type="PANTHER" id="PTHR30435">
    <property type="entry name" value="FLAGELLAR PROTEIN"/>
    <property type="match status" value="1"/>
</dbReference>
<accession>A0ABQ0C7J7</accession>
<dbReference type="NCBIfam" id="TIGR03506">
    <property type="entry name" value="FlgEFG_subfam"/>
    <property type="match status" value="2"/>
</dbReference>
<dbReference type="InterPro" id="IPR053967">
    <property type="entry name" value="LlgE_F_G-like_D1"/>
</dbReference>
<dbReference type="SUPFAM" id="SSF117143">
    <property type="entry name" value="Flagellar hook protein flgE"/>
    <property type="match status" value="1"/>
</dbReference>
<keyword evidence="4 8" id="KW-0975">Bacterial flagellum</keyword>
<comment type="subunit">
    <text evidence="5 8">The basal body constitutes a major portion of the flagellar organelle and consists of four rings (L,P,S, and M) mounted on a central rod. The rod consists of about 26 subunits of FlgG in the distal portion, and FlgB, FlgC and FlgF are thought to build up the proximal portion of the rod with about 6 subunits each.</text>
</comment>
<organism evidence="12 13">
    <name type="scientific">Candidatus Magnetaquiglobus chichijimensis</name>
    <dbReference type="NCBI Taxonomy" id="3141448"/>
    <lineage>
        <taxon>Bacteria</taxon>
        <taxon>Pseudomonadati</taxon>
        <taxon>Pseudomonadota</taxon>
        <taxon>Magnetococcia</taxon>
        <taxon>Magnetococcales</taxon>
        <taxon>Candidatus Magnetaquicoccaceae</taxon>
        <taxon>Candidatus Magnetaquiglobus</taxon>
    </lineage>
</organism>
<dbReference type="EMBL" id="BAAFGK010000004">
    <property type="protein sequence ID" value="GAB0056857.1"/>
    <property type="molecule type" value="Genomic_DNA"/>
</dbReference>
<dbReference type="InterPro" id="IPR001444">
    <property type="entry name" value="Flag_bb_rod_N"/>
</dbReference>
<name>A0ABQ0C7J7_9PROT</name>
<evidence type="ECO:0000259" key="11">
    <source>
        <dbReference type="Pfam" id="PF22692"/>
    </source>
</evidence>
<dbReference type="PANTHER" id="PTHR30435:SF19">
    <property type="entry name" value="FLAGELLAR BASAL-BODY ROD PROTEIN FLGG"/>
    <property type="match status" value="1"/>
</dbReference>
<dbReference type="InterPro" id="IPR020013">
    <property type="entry name" value="Flagellar_FlgE/F/G"/>
</dbReference>
<comment type="subcellular location">
    <subcellularLocation>
        <location evidence="1 8">Bacterial flagellum basal body</location>
    </subcellularLocation>
</comment>
<evidence type="ECO:0000256" key="8">
    <source>
        <dbReference type="RuleBase" id="RU362116"/>
    </source>
</evidence>
<feature type="domain" description="Flagellar basal body rod protein N-terminal" evidence="9">
    <location>
        <begin position="7"/>
        <end position="35"/>
    </location>
</feature>
<dbReference type="Pfam" id="PF00460">
    <property type="entry name" value="Flg_bb_rod"/>
    <property type="match status" value="1"/>
</dbReference>
<dbReference type="InterPro" id="IPR019776">
    <property type="entry name" value="Flagellar_basal_body_rod_CS"/>
</dbReference>
<evidence type="ECO:0000256" key="5">
    <source>
        <dbReference type="ARBA" id="ARBA00025933"/>
    </source>
</evidence>
<proteinExistence type="inferred from homology"/>
<dbReference type="RefSeq" id="WP_420904576.1">
    <property type="nucleotide sequence ID" value="NZ_BAAFGK010000004.1"/>
</dbReference>
<feature type="domain" description="Flagellar basal-body/hook protein C-terminal" evidence="10">
    <location>
        <begin position="223"/>
        <end position="267"/>
    </location>
</feature>
<dbReference type="InterPro" id="IPR012834">
    <property type="entry name" value="FlgG_G_neg"/>
</dbReference>
<evidence type="ECO:0000256" key="3">
    <source>
        <dbReference type="ARBA" id="ARBA00017948"/>
    </source>
</evidence>
<protein>
    <recommendedName>
        <fullName evidence="3 7">Flagellar basal-body rod protein FlgG</fullName>
    </recommendedName>
    <alternativeName>
        <fullName evidence="6 8">Distal rod protein</fullName>
    </alternativeName>
</protein>
<dbReference type="PROSITE" id="PS00588">
    <property type="entry name" value="FLAGELLA_BB_ROD"/>
    <property type="match status" value="1"/>
</dbReference>
<evidence type="ECO:0000256" key="6">
    <source>
        <dbReference type="ARBA" id="ARBA00032912"/>
    </source>
</evidence>
<dbReference type="Pfam" id="PF22692">
    <property type="entry name" value="LlgE_F_G_D1"/>
    <property type="match status" value="1"/>
</dbReference>
<keyword evidence="12" id="KW-0966">Cell projection</keyword>
<dbReference type="InterPro" id="IPR037925">
    <property type="entry name" value="FlgE/F/G-like"/>
</dbReference>
<feature type="domain" description="Flagellar hook protein FlgE/F/G-like D1" evidence="11">
    <location>
        <begin position="100"/>
        <end position="163"/>
    </location>
</feature>
<reference evidence="12 13" key="1">
    <citation type="submission" date="2024-05" db="EMBL/GenBank/DDBJ databases">
        <authorList>
            <consortium name="Candidatus Magnetaquicoccaceae bacterium FCR-1 genome sequencing consortium"/>
            <person name="Shimoshige H."/>
            <person name="Shimamura S."/>
            <person name="Taoka A."/>
            <person name="Kobayashi H."/>
            <person name="Maekawa T."/>
        </authorList>
    </citation>
    <scope>NUCLEOTIDE SEQUENCE [LARGE SCALE GENOMIC DNA]</scope>
    <source>
        <strain evidence="12 13">FCR-1</strain>
    </source>
</reference>
<gene>
    <name evidence="12" type="primary">flgG_2</name>
    <name evidence="12" type="ORF">SIID45300_01172</name>
</gene>
<evidence type="ECO:0000313" key="12">
    <source>
        <dbReference type="EMBL" id="GAB0056857.1"/>
    </source>
</evidence>
<evidence type="ECO:0000259" key="10">
    <source>
        <dbReference type="Pfam" id="PF06429"/>
    </source>
</evidence>
<comment type="caution">
    <text evidence="12">The sequence shown here is derived from an EMBL/GenBank/DDBJ whole genome shotgun (WGS) entry which is preliminary data.</text>
</comment>
<evidence type="ECO:0000259" key="9">
    <source>
        <dbReference type="Pfam" id="PF00460"/>
    </source>
</evidence>